<gene>
    <name evidence="2" type="ORF">X271_00309</name>
</gene>
<dbReference type="STRING" id="1427984.X271_00309"/>
<proteinExistence type="predicted"/>
<keyword evidence="3" id="KW-1185">Reference proteome</keyword>
<sequence>MKIFKIYRNINWINLTVLYFRKMILSFWFYILILFVPLIFTIAFYTSFPSYLVIDSVFAFTIVFNVFIFYGMLFFNFRRSHFYILVKQKVNNKLYIYLPIFLNLIIVAFATFLVTLFITFIFMQLDLMAISSWNSPDHHYQIRNITDYRWGIFIYYLIIIFLITFVLAFLIQNLSKNFANFILISIFLFIIFIMFSGTLEVDIFFNPTPSSNPNDILYSYNQESQIITFKPYFDRNISIEKRYFNTFTFRNFMQMINPYYWITKWGQFDMLYDTFRYVTITLPGINLPNDQIIIDINNPSTWVLFKYQMFSFKCLLWSAYIIIPYFYILFLGSVGLILSKSKKTI</sequence>
<dbReference type="AlphaFoldDB" id="W8GSN6"/>
<protein>
    <submittedName>
        <fullName evidence="2">Uncharacterized protein</fullName>
    </submittedName>
</protein>
<reference evidence="2 3" key="1">
    <citation type="journal article" date="2014" name="Genome Biol. Evol.">
        <title>Phylogenomics of "Candidatus Hepatoplasma crinochetorum," a Lineage of Mollicutes Associated with Noninsect Arthropods.</title>
        <authorList>
            <person name="Leclercq S."/>
            <person name="Dittmer J."/>
            <person name="Bouchon D."/>
            <person name="Cordaux R."/>
        </authorList>
    </citation>
    <scope>NUCLEOTIDE SEQUENCE [LARGE SCALE GENOMIC DNA]</scope>
    <source>
        <strain evidence="2 3">Av</strain>
    </source>
</reference>
<evidence type="ECO:0000313" key="2">
    <source>
        <dbReference type="EMBL" id="AHK22415.1"/>
    </source>
</evidence>
<dbReference type="EMBL" id="CP006932">
    <property type="protein sequence ID" value="AHK22415.1"/>
    <property type="molecule type" value="Genomic_DNA"/>
</dbReference>
<dbReference type="RefSeq" id="WP_025208712.1">
    <property type="nucleotide sequence ID" value="NZ_CP006932.1"/>
</dbReference>
<feature type="transmembrane region" description="Helical" evidence="1">
    <location>
        <begin position="96"/>
        <end position="123"/>
    </location>
</feature>
<keyword evidence="1" id="KW-0472">Membrane</keyword>
<dbReference type="Proteomes" id="UP000019450">
    <property type="component" value="Chromosome"/>
</dbReference>
<dbReference type="KEGG" id="hcr:X271_00309"/>
<feature type="transmembrane region" description="Helical" evidence="1">
    <location>
        <begin position="178"/>
        <end position="199"/>
    </location>
</feature>
<evidence type="ECO:0000313" key="3">
    <source>
        <dbReference type="Proteomes" id="UP000019450"/>
    </source>
</evidence>
<feature type="transmembrane region" description="Helical" evidence="1">
    <location>
        <begin position="51"/>
        <end position="75"/>
    </location>
</feature>
<feature type="transmembrane region" description="Helical" evidence="1">
    <location>
        <begin position="153"/>
        <end position="171"/>
    </location>
</feature>
<dbReference type="HOGENOM" id="CLU_803357_0_0_14"/>
<feature type="transmembrane region" description="Helical" evidence="1">
    <location>
        <begin position="315"/>
        <end position="338"/>
    </location>
</feature>
<feature type="transmembrane region" description="Helical" evidence="1">
    <location>
        <begin position="27"/>
        <end position="45"/>
    </location>
</feature>
<accession>W8GSN6</accession>
<evidence type="ECO:0000256" key="1">
    <source>
        <dbReference type="SAM" id="Phobius"/>
    </source>
</evidence>
<keyword evidence="1" id="KW-1133">Transmembrane helix</keyword>
<organism evidence="2 3">
    <name type="scientific">Candidatus Hepatoplasma crinochetorum Av</name>
    <dbReference type="NCBI Taxonomy" id="1427984"/>
    <lineage>
        <taxon>Bacteria</taxon>
        <taxon>Bacillati</taxon>
        <taxon>Mycoplasmatota</taxon>
        <taxon>Mollicutes</taxon>
        <taxon>Candidatus Hepatoplasmataceae</taxon>
        <taxon>Candidatus Hepatoplasma</taxon>
    </lineage>
</organism>
<keyword evidence="1" id="KW-0812">Transmembrane</keyword>
<name>W8GSN6_9MOLU</name>